<evidence type="ECO:0000313" key="1">
    <source>
        <dbReference type="EMBL" id="CAF4423692.1"/>
    </source>
</evidence>
<evidence type="ECO:0000313" key="2">
    <source>
        <dbReference type="Proteomes" id="UP000663868"/>
    </source>
</evidence>
<sequence length="112" mass="12805">GPSIPYSTLYNQTDKLVLINDNEPFREWTTERLMPYIDYFSVPLDDKNTGKDNARSLIISITVVNEIVGNGMIILPPNYTPNKTIASYPVIVTINNRLYDQRVNKKYILPLA</sequence>
<feature type="non-terminal residue" evidence="1">
    <location>
        <position position="1"/>
    </location>
</feature>
<accession>A0A820QQ14</accession>
<gene>
    <name evidence="1" type="ORF">KXQ929_LOCUS52351</name>
</gene>
<name>A0A820QQ14_9BILA</name>
<dbReference type="AlphaFoldDB" id="A0A820QQ14"/>
<reference evidence="1" key="1">
    <citation type="submission" date="2021-02" db="EMBL/GenBank/DDBJ databases">
        <authorList>
            <person name="Nowell W R."/>
        </authorList>
    </citation>
    <scope>NUCLEOTIDE SEQUENCE</scope>
</reference>
<comment type="caution">
    <text evidence="1">The sequence shown here is derived from an EMBL/GenBank/DDBJ whole genome shotgun (WGS) entry which is preliminary data.</text>
</comment>
<proteinExistence type="predicted"/>
<feature type="non-terminal residue" evidence="1">
    <location>
        <position position="112"/>
    </location>
</feature>
<dbReference type="Proteomes" id="UP000663868">
    <property type="component" value="Unassembled WGS sequence"/>
</dbReference>
<protein>
    <submittedName>
        <fullName evidence="1">Uncharacterized protein</fullName>
    </submittedName>
</protein>
<dbReference type="EMBL" id="CAJOBB010027557">
    <property type="protein sequence ID" value="CAF4423692.1"/>
    <property type="molecule type" value="Genomic_DNA"/>
</dbReference>
<organism evidence="1 2">
    <name type="scientific">Adineta steineri</name>
    <dbReference type="NCBI Taxonomy" id="433720"/>
    <lineage>
        <taxon>Eukaryota</taxon>
        <taxon>Metazoa</taxon>
        <taxon>Spiralia</taxon>
        <taxon>Gnathifera</taxon>
        <taxon>Rotifera</taxon>
        <taxon>Eurotatoria</taxon>
        <taxon>Bdelloidea</taxon>
        <taxon>Adinetida</taxon>
        <taxon>Adinetidae</taxon>
        <taxon>Adineta</taxon>
    </lineage>
</organism>